<sequence>MEDFARITIQSVGSHFDEENDTLVAGFAEGLDGSGLTMLFQRELFAEDPWVGDPATTDYFSNSYCITLGSGEAVYGQLERVCFSGTQGRFDFSDHAADILGLSRQFVFNFEVPEQELRIFRETFLRTVKWGVPSQIPQLTGFD</sequence>
<dbReference type="AlphaFoldDB" id="A0AAD6N0V0"/>
<dbReference type="EMBL" id="JAQJAN010000001">
    <property type="protein sequence ID" value="KAJ5740397.1"/>
    <property type="molecule type" value="Genomic_DNA"/>
</dbReference>
<gene>
    <name evidence="1" type="ORF">N7493_000269</name>
</gene>
<accession>A0AAD6N0V0</accession>
<evidence type="ECO:0000313" key="1">
    <source>
        <dbReference type="EMBL" id="KAJ5740397.1"/>
    </source>
</evidence>
<keyword evidence="2" id="KW-1185">Reference proteome</keyword>
<protein>
    <submittedName>
        <fullName evidence="1">Uncharacterized protein</fullName>
    </submittedName>
</protein>
<reference evidence="1" key="1">
    <citation type="journal article" date="2023" name="IMA Fungus">
        <title>Comparative genomic study of the Penicillium genus elucidates a diverse pangenome and 15 lateral gene transfer events.</title>
        <authorList>
            <person name="Petersen C."/>
            <person name="Sorensen T."/>
            <person name="Nielsen M.R."/>
            <person name="Sondergaard T.E."/>
            <person name="Sorensen J.L."/>
            <person name="Fitzpatrick D.A."/>
            <person name="Frisvad J.C."/>
            <person name="Nielsen K.L."/>
        </authorList>
    </citation>
    <scope>NUCLEOTIDE SEQUENCE</scope>
    <source>
        <strain evidence="1">IBT 17514</strain>
    </source>
</reference>
<comment type="caution">
    <text evidence="1">The sequence shown here is derived from an EMBL/GenBank/DDBJ whole genome shotgun (WGS) entry which is preliminary data.</text>
</comment>
<evidence type="ECO:0000313" key="2">
    <source>
        <dbReference type="Proteomes" id="UP001215712"/>
    </source>
</evidence>
<proteinExistence type="predicted"/>
<dbReference type="Proteomes" id="UP001215712">
    <property type="component" value="Unassembled WGS sequence"/>
</dbReference>
<reference evidence="1" key="2">
    <citation type="submission" date="2023-01" db="EMBL/GenBank/DDBJ databases">
        <authorList>
            <person name="Petersen C."/>
        </authorList>
    </citation>
    <scope>NUCLEOTIDE SEQUENCE</scope>
    <source>
        <strain evidence="1">IBT 17514</strain>
    </source>
</reference>
<organism evidence="1 2">
    <name type="scientific">Penicillium malachiteum</name>
    <dbReference type="NCBI Taxonomy" id="1324776"/>
    <lineage>
        <taxon>Eukaryota</taxon>
        <taxon>Fungi</taxon>
        <taxon>Dikarya</taxon>
        <taxon>Ascomycota</taxon>
        <taxon>Pezizomycotina</taxon>
        <taxon>Eurotiomycetes</taxon>
        <taxon>Eurotiomycetidae</taxon>
        <taxon>Eurotiales</taxon>
        <taxon>Aspergillaceae</taxon>
        <taxon>Penicillium</taxon>
    </lineage>
</organism>
<name>A0AAD6N0V0_9EURO</name>